<sequence length="687" mass="74556">MNYTVLSKLAWTDKAPALKLRLLHTWMGGNPLRPDFAEFATLWTDEEGVLVQGLAPAQLASGLQESLAVGGIYYITQFTQRESKKRWAPCSNDRNLQFTSNTAFLQSPDDDSSFCADSFEFRQLEELEPLAAAPQNLVDVVGRLISVTPVTYFQKQERTRRKQTVVLENERKKTLPITLWADFADRLALPELVQMDAAAPVIVAFTSLNLSTWRGNVGASNTSATRIVVSPRVLQTQSLAVHFGDAIGTIGILPTECDTPQKALTIYRDSFRTIPELQLIQSTASMGGKFRCKVTITDIDTTRDWCYLGCAICCKAAVRRDTPFWCDKCEATVLPHQLKQCFRIRLMGQDNGSACAPFLLLGQTAETLLLVSANALFAASPDRVTGYPPEILELVGQQHVFMVNLAVGQVSHPLDDLCVSGFEKEEPLDSTERKPHGPYFHKKKSNAIATVANAIASSQETFLPSSSVPVLESPTKRLRSTHLSDTTLSGIVPEDGEVFTAPRPPRGLLISGVAGASVDATCSPVLAALQNPTTPVKSSEKLSTQDPLPNFHSPVSSSLSSPLAQISIVDVPFDKKEKGILAASSVPENIGPLPCPSTDIVNASAGMGSANFKDKKQVAVTSSITIPPSMLPINPVGHPLAKVKIEKLDTALKNKKKQAVDVDDIPISSLKTKNSNRKPVAKKLFDA</sequence>
<organism evidence="1 2">
    <name type="scientific">Linum trigynum</name>
    <dbReference type="NCBI Taxonomy" id="586398"/>
    <lineage>
        <taxon>Eukaryota</taxon>
        <taxon>Viridiplantae</taxon>
        <taxon>Streptophyta</taxon>
        <taxon>Embryophyta</taxon>
        <taxon>Tracheophyta</taxon>
        <taxon>Spermatophyta</taxon>
        <taxon>Magnoliopsida</taxon>
        <taxon>eudicotyledons</taxon>
        <taxon>Gunneridae</taxon>
        <taxon>Pentapetalae</taxon>
        <taxon>rosids</taxon>
        <taxon>fabids</taxon>
        <taxon>Malpighiales</taxon>
        <taxon>Linaceae</taxon>
        <taxon>Linum</taxon>
    </lineage>
</organism>
<keyword evidence="2" id="KW-1185">Reference proteome</keyword>
<dbReference type="EMBL" id="OZ034816">
    <property type="protein sequence ID" value="CAL1376270.1"/>
    <property type="molecule type" value="Genomic_DNA"/>
</dbReference>
<evidence type="ECO:0000313" key="1">
    <source>
        <dbReference type="EMBL" id="CAL1376270.1"/>
    </source>
</evidence>
<gene>
    <name evidence="1" type="ORF">LTRI10_LOCUS18014</name>
</gene>
<dbReference type="PANTHER" id="PTHR47165">
    <property type="entry name" value="OS03G0429900 PROTEIN"/>
    <property type="match status" value="1"/>
</dbReference>
<proteinExistence type="predicted"/>
<reference evidence="1 2" key="1">
    <citation type="submission" date="2024-04" db="EMBL/GenBank/DDBJ databases">
        <authorList>
            <person name="Fracassetti M."/>
        </authorList>
    </citation>
    <scope>NUCLEOTIDE SEQUENCE [LARGE SCALE GENOMIC DNA]</scope>
</reference>
<dbReference type="InterPro" id="IPR012340">
    <property type="entry name" value="NA-bd_OB-fold"/>
</dbReference>
<dbReference type="Gene3D" id="2.40.50.140">
    <property type="entry name" value="Nucleic acid-binding proteins"/>
    <property type="match status" value="2"/>
</dbReference>
<dbReference type="PANTHER" id="PTHR47165:SF4">
    <property type="entry name" value="OS03G0429900 PROTEIN"/>
    <property type="match status" value="1"/>
</dbReference>
<accession>A0AAV2DRT6</accession>
<dbReference type="AlphaFoldDB" id="A0AAV2DRT6"/>
<dbReference type="Proteomes" id="UP001497516">
    <property type="component" value="Chromosome 3"/>
</dbReference>
<evidence type="ECO:0000313" key="2">
    <source>
        <dbReference type="Proteomes" id="UP001497516"/>
    </source>
</evidence>
<protein>
    <submittedName>
        <fullName evidence="1">Uncharacterized protein</fullName>
    </submittedName>
</protein>
<name>A0AAV2DRT6_9ROSI</name>
<dbReference type="SUPFAM" id="SSF50249">
    <property type="entry name" value="Nucleic acid-binding proteins"/>
    <property type="match status" value="2"/>
</dbReference>